<proteinExistence type="predicted"/>
<dbReference type="AlphaFoldDB" id="A0A0P5VYJ4"/>
<evidence type="ECO:0000313" key="1">
    <source>
        <dbReference type="EMBL" id="JAN81452.1"/>
    </source>
</evidence>
<dbReference type="EMBL" id="GDIQ01013285">
    <property type="protein sequence ID" value="JAN81452.1"/>
    <property type="molecule type" value="Transcribed_RNA"/>
</dbReference>
<organism evidence="1">
    <name type="scientific">Daphnia magna</name>
    <dbReference type="NCBI Taxonomy" id="35525"/>
    <lineage>
        <taxon>Eukaryota</taxon>
        <taxon>Metazoa</taxon>
        <taxon>Ecdysozoa</taxon>
        <taxon>Arthropoda</taxon>
        <taxon>Crustacea</taxon>
        <taxon>Branchiopoda</taxon>
        <taxon>Diplostraca</taxon>
        <taxon>Cladocera</taxon>
        <taxon>Anomopoda</taxon>
        <taxon>Daphniidae</taxon>
        <taxon>Daphnia</taxon>
    </lineage>
</organism>
<accession>A0A0P5VYJ4</accession>
<reference evidence="1" key="1">
    <citation type="submission" date="2015-10" db="EMBL/GenBank/DDBJ databases">
        <title>EvidentialGene: Evidence-directed Construction of Complete mRNA Transcriptomes without Genomes.</title>
        <authorList>
            <person name="Gilbert D.G."/>
        </authorList>
    </citation>
    <scope>NUCLEOTIDE SEQUENCE</scope>
</reference>
<protein>
    <submittedName>
        <fullName evidence="1">Uncharacterized protein</fullName>
    </submittedName>
</protein>
<sequence>MLWVSNLFVFRFDSSVCVFILIQIESGKAECSRRPIYPLTHSSQFPVCTPRPWRSLTRGRKRPKRIVSQGCVVVSCVY</sequence>
<name>A0A0P5VYJ4_9CRUS</name>